<evidence type="ECO:0000313" key="3">
    <source>
        <dbReference type="EMBL" id="QEE17375.1"/>
    </source>
</evidence>
<keyword evidence="4" id="KW-1185">Reference proteome</keyword>
<dbReference type="InterPro" id="IPR050764">
    <property type="entry name" value="CbbQ/NirQ/NorQ/GpvN"/>
</dbReference>
<dbReference type="CDD" id="cd00009">
    <property type="entry name" value="AAA"/>
    <property type="match status" value="1"/>
</dbReference>
<dbReference type="InterPro" id="IPR027417">
    <property type="entry name" value="P-loop_NTPase"/>
</dbReference>
<dbReference type="KEGG" id="psyt:DSAG12_03208"/>
<feature type="compositionally biased region" description="Basic residues" evidence="1">
    <location>
        <begin position="1"/>
        <end position="19"/>
    </location>
</feature>
<dbReference type="RefSeq" id="WP_147664270.1">
    <property type="nucleotide sequence ID" value="NZ_CP042905.2"/>
</dbReference>
<organism evidence="3 4">
    <name type="scientific">Promethearchaeum syntrophicum</name>
    <dbReference type="NCBI Taxonomy" id="2594042"/>
    <lineage>
        <taxon>Archaea</taxon>
        <taxon>Promethearchaeati</taxon>
        <taxon>Promethearchaeota</taxon>
        <taxon>Promethearchaeia</taxon>
        <taxon>Promethearchaeales</taxon>
        <taxon>Promethearchaeaceae</taxon>
        <taxon>Promethearchaeum</taxon>
    </lineage>
</organism>
<reference evidence="3 4" key="2">
    <citation type="journal article" date="2024" name="Int. J. Syst. Evol. Microbiol.">
        <title>Promethearchaeum syntrophicum gen. nov., sp. nov., an anaerobic, obligately syntrophic archaeon, the first isolate of the lineage 'Asgard' archaea, and proposal of the new archaeal phylum Promethearchaeota phyl. nov. and kingdom Promethearchaeati regn. nov.</title>
        <authorList>
            <person name="Imachi H."/>
            <person name="Nobu M.K."/>
            <person name="Kato S."/>
            <person name="Takaki Y."/>
            <person name="Miyazaki M."/>
            <person name="Miyata M."/>
            <person name="Ogawara M."/>
            <person name="Saito Y."/>
            <person name="Sakai S."/>
            <person name="Tahara Y.O."/>
            <person name="Takano Y."/>
            <person name="Tasumi E."/>
            <person name="Uematsu K."/>
            <person name="Yoshimura T."/>
            <person name="Itoh T."/>
            <person name="Ohkuma M."/>
            <person name="Takai K."/>
        </authorList>
    </citation>
    <scope>NUCLEOTIDE SEQUENCE [LARGE SCALE GENOMIC DNA]</scope>
    <source>
        <strain evidence="3 4">MK-D1</strain>
    </source>
</reference>
<dbReference type="GO" id="GO:0005524">
    <property type="term" value="F:ATP binding"/>
    <property type="evidence" value="ECO:0007669"/>
    <property type="project" value="InterPro"/>
</dbReference>
<dbReference type="OrthoDB" id="9837at2157"/>
<reference evidence="3 4" key="1">
    <citation type="journal article" date="2020" name="Nature">
        <title>Isolation of an archaeon at the prokaryote-eukaryote interface.</title>
        <authorList>
            <person name="Imachi H."/>
            <person name="Nobu M.K."/>
            <person name="Nakahara N."/>
            <person name="Morono Y."/>
            <person name="Ogawara M."/>
            <person name="Takaki Y."/>
            <person name="Takano Y."/>
            <person name="Uematsu K."/>
            <person name="Ikuta T."/>
            <person name="Ito M."/>
            <person name="Matsui Y."/>
            <person name="Miyazaki M."/>
            <person name="Murata K."/>
            <person name="Saito Y."/>
            <person name="Sakai S."/>
            <person name="Song C."/>
            <person name="Tasumi E."/>
            <person name="Yamanaka Y."/>
            <person name="Yamaguchi T."/>
            <person name="Kamagata Y."/>
            <person name="Tamaki H."/>
            <person name="Takai K."/>
        </authorList>
    </citation>
    <scope>NUCLEOTIDE SEQUENCE [LARGE SCALE GENOMIC DNA]</scope>
    <source>
        <strain evidence="3 4">MK-D1</strain>
    </source>
</reference>
<name>A0A5B9DEC7_9ARCH</name>
<dbReference type="GeneID" id="41331178"/>
<proteinExistence type="predicted"/>
<evidence type="ECO:0000256" key="1">
    <source>
        <dbReference type="SAM" id="MobiDB-lite"/>
    </source>
</evidence>
<dbReference type="EMBL" id="CP042905">
    <property type="protein sequence ID" value="QEE17375.1"/>
    <property type="molecule type" value="Genomic_DNA"/>
</dbReference>
<sequence length="323" mass="36525">MPPKKTKSKVTKKISKKTTSKISKENQKVKKSDFYELMEKSFVFDNTPDIELVKKGQYKQAFELLEDAEACQLTPILIGPPGTGKTLLARSFASSRKKNFEWMTLDESTKPGHFVGAFDPGETLKRGFIKESFLPGSLTEMMVTGGIFLANELNRATEYTQNTFLEPLEERSIMLPRLGRIRAHDDFFLMCAANPGDMAGTHRLSEALKDRIKIWIKLDYPSRSVEMEIIHANIPQTKLSKDYIDLTYNLIDATRKSREIERPASIRSAIAITKLAAKKQLKKKLDINEFKKIAGLVLIGGLKPRPGFQSEQIVKKIINTVVK</sequence>
<dbReference type="SUPFAM" id="SSF52540">
    <property type="entry name" value="P-loop containing nucleoside triphosphate hydrolases"/>
    <property type="match status" value="1"/>
</dbReference>
<dbReference type="GO" id="GO:0016887">
    <property type="term" value="F:ATP hydrolysis activity"/>
    <property type="evidence" value="ECO:0007669"/>
    <property type="project" value="InterPro"/>
</dbReference>
<dbReference type="PANTHER" id="PTHR42759">
    <property type="entry name" value="MOXR FAMILY PROTEIN"/>
    <property type="match status" value="1"/>
</dbReference>
<gene>
    <name evidence="3" type="ORF">DSAG12_03208</name>
</gene>
<dbReference type="PANTHER" id="PTHR42759:SF1">
    <property type="entry name" value="MAGNESIUM-CHELATASE SUBUNIT CHLD"/>
    <property type="match status" value="1"/>
</dbReference>
<dbReference type="Pfam" id="PF07728">
    <property type="entry name" value="AAA_5"/>
    <property type="match status" value="1"/>
</dbReference>
<accession>A0A5B9DEC7</accession>
<dbReference type="InterPro" id="IPR011704">
    <property type="entry name" value="ATPase_dyneun-rel_AAA"/>
</dbReference>
<dbReference type="Gene3D" id="3.40.50.300">
    <property type="entry name" value="P-loop containing nucleotide triphosphate hydrolases"/>
    <property type="match status" value="1"/>
</dbReference>
<evidence type="ECO:0000313" key="4">
    <source>
        <dbReference type="Proteomes" id="UP000321408"/>
    </source>
</evidence>
<protein>
    <submittedName>
        <fullName evidence="3">AAA family ATPase</fullName>
    </submittedName>
</protein>
<feature type="domain" description="ATPase dynein-related AAA" evidence="2">
    <location>
        <begin position="76"/>
        <end position="211"/>
    </location>
</feature>
<dbReference type="Proteomes" id="UP000321408">
    <property type="component" value="Chromosome"/>
</dbReference>
<evidence type="ECO:0000259" key="2">
    <source>
        <dbReference type="Pfam" id="PF07728"/>
    </source>
</evidence>
<dbReference type="AlphaFoldDB" id="A0A5B9DEC7"/>
<feature type="region of interest" description="Disordered" evidence="1">
    <location>
        <begin position="1"/>
        <end position="26"/>
    </location>
</feature>